<protein>
    <submittedName>
        <fullName evidence="1">Uncharacterized protein</fullName>
    </submittedName>
</protein>
<comment type="caution">
    <text evidence="1">The sequence shown here is derived from an EMBL/GenBank/DDBJ whole genome shotgun (WGS) entry which is preliminary data.</text>
</comment>
<dbReference type="Proteomes" id="UP000585474">
    <property type="component" value="Unassembled WGS sequence"/>
</dbReference>
<accession>A0A7J0EYZ4</accession>
<evidence type="ECO:0000313" key="2">
    <source>
        <dbReference type="Proteomes" id="UP000585474"/>
    </source>
</evidence>
<keyword evidence="2" id="KW-1185">Reference proteome</keyword>
<reference evidence="1 2" key="1">
    <citation type="submission" date="2019-07" db="EMBL/GenBank/DDBJ databases">
        <title>De Novo Assembly of kiwifruit Actinidia rufa.</title>
        <authorList>
            <person name="Sugita-Konishi S."/>
            <person name="Sato K."/>
            <person name="Mori E."/>
            <person name="Abe Y."/>
            <person name="Kisaki G."/>
            <person name="Hamano K."/>
            <person name="Suezawa K."/>
            <person name="Otani M."/>
            <person name="Fukuda T."/>
            <person name="Manabe T."/>
            <person name="Gomi K."/>
            <person name="Tabuchi M."/>
            <person name="Akimitsu K."/>
            <person name="Kataoka I."/>
        </authorList>
    </citation>
    <scope>NUCLEOTIDE SEQUENCE [LARGE SCALE GENOMIC DNA]</scope>
    <source>
        <strain evidence="2">cv. Fuchu</strain>
    </source>
</reference>
<dbReference type="AlphaFoldDB" id="A0A7J0EYZ4"/>
<sequence>MDPIHIDDEIDSEFQQFLESQVDTILHDFEEFENETLPIVVGSSNPVFKNDKDASGFHKSPNTMLLNFQRILVNLNGQCAPYEMYPTNAQNLVGDNQDNYMIIQDWRDDKGQFTIEATGDSTENVNVTSCTSPGSIGGDCNSGGSGVADPFLNYSNVTVEWRDLS</sequence>
<evidence type="ECO:0000313" key="1">
    <source>
        <dbReference type="EMBL" id="GFY91665.1"/>
    </source>
</evidence>
<dbReference type="EMBL" id="BJWL01000008">
    <property type="protein sequence ID" value="GFY91665.1"/>
    <property type="molecule type" value="Genomic_DNA"/>
</dbReference>
<proteinExistence type="predicted"/>
<gene>
    <name evidence="1" type="ORF">Acr_08g0000610</name>
</gene>
<organism evidence="1 2">
    <name type="scientific">Actinidia rufa</name>
    <dbReference type="NCBI Taxonomy" id="165716"/>
    <lineage>
        <taxon>Eukaryota</taxon>
        <taxon>Viridiplantae</taxon>
        <taxon>Streptophyta</taxon>
        <taxon>Embryophyta</taxon>
        <taxon>Tracheophyta</taxon>
        <taxon>Spermatophyta</taxon>
        <taxon>Magnoliopsida</taxon>
        <taxon>eudicotyledons</taxon>
        <taxon>Gunneridae</taxon>
        <taxon>Pentapetalae</taxon>
        <taxon>asterids</taxon>
        <taxon>Ericales</taxon>
        <taxon>Actinidiaceae</taxon>
        <taxon>Actinidia</taxon>
    </lineage>
</organism>
<dbReference type="OrthoDB" id="1301871at2759"/>
<name>A0A7J0EYZ4_9ERIC</name>